<dbReference type="PANTHER" id="PTHR12726">
    <property type="entry name" value="CERAMIDE GLUCOSYLTRANSFERASE"/>
    <property type="match status" value="1"/>
</dbReference>
<keyword evidence="8" id="KW-0808">Transferase</keyword>
<dbReference type="RefSeq" id="XP_064852953.1">
    <property type="nucleotide sequence ID" value="XM_064996881.1"/>
</dbReference>
<name>A0AAV5QMX9_9ASCO</name>
<dbReference type="GO" id="GO:0008120">
    <property type="term" value="F:ceramide glucosyltransferase activity"/>
    <property type="evidence" value="ECO:0007669"/>
    <property type="project" value="UniProtKB-EC"/>
</dbReference>
<evidence type="ECO:0000256" key="1">
    <source>
        <dbReference type="ARBA" id="ARBA00004141"/>
    </source>
</evidence>
<evidence type="ECO:0000256" key="14">
    <source>
        <dbReference type="ARBA" id="ARBA00032575"/>
    </source>
</evidence>
<reference evidence="16 17" key="1">
    <citation type="journal article" date="2023" name="Elife">
        <title>Identification of key yeast species and microbe-microbe interactions impacting larval growth of Drosophila in the wild.</title>
        <authorList>
            <person name="Mure A."/>
            <person name="Sugiura Y."/>
            <person name="Maeda R."/>
            <person name="Honda K."/>
            <person name="Sakurai N."/>
            <person name="Takahashi Y."/>
            <person name="Watada M."/>
            <person name="Katoh T."/>
            <person name="Gotoh A."/>
            <person name="Gotoh Y."/>
            <person name="Taniguchi I."/>
            <person name="Nakamura K."/>
            <person name="Hayashi T."/>
            <person name="Katayama T."/>
            <person name="Uemura T."/>
            <person name="Hattori Y."/>
        </authorList>
    </citation>
    <scope>NUCLEOTIDE SEQUENCE [LARGE SCALE GENOMIC DNA]</scope>
    <source>
        <strain evidence="16 17">SC-9</strain>
    </source>
</reference>
<keyword evidence="17" id="KW-1185">Reference proteome</keyword>
<gene>
    <name evidence="16" type="ORF">DASC09_032820</name>
</gene>
<dbReference type="AlphaFoldDB" id="A0AAV5QMX9"/>
<dbReference type="SUPFAM" id="SSF53448">
    <property type="entry name" value="Nucleotide-diphospho-sugar transferases"/>
    <property type="match status" value="1"/>
</dbReference>
<keyword evidence="9 15" id="KW-0812">Transmembrane</keyword>
<dbReference type="Proteomes" id="UP001360560">
    <property type="component" value="Unassembled WGS sequence"/>
</dbReference>
<keyword evidence="7" id="KW-0328">Glycosyltransferase</keyword>
<comment type="similarity">
    <text evidence="4">Belongs to the glycosyltransferase 2 family.</text>
</comment>
<dbReference type="GO" id="GO:0006679">
    <property type="term" value="P:glucosylceramide biosynthetic process"/>
    <property type="evidence" value="ECO:0007669"/>
    <property type="project" value="TreeGrafter"/>
</dbReference>
<accession>A0AAV5QMX9</accession>
<sequence length="556" mass="63015">MSFPSQYIFVQLVLPLPSIMGLAIANDKSPSSPSLSSSSEISNLTYGFAVIFLIWYFVVLSLAYLGVVEIFRKFNHSITDIATPPSSSSSSDLGSVEGVTIIRPLKGIDAQVESCLESSFVQYYPTSKLEVLFCVEDPKDPVIPIVETLIDKYPNIDARLMIGDPNNPDHYGPNPKINNLAKGFVAAKHDIIWVMDSNVWASNGTLLRSVHALHHSLDNGRQTYDRRTGQGKPVKVVHHLPLAVSLKSSQLLMGPSWWSNIGSKLDEVFLKTSHAKFYVGFDRWAVAPCVNGKSNLYRRSDIDMAVQHIGRGQMPSVDGESGDLSKDAAYYGSTKGYGIRYFSKFIGEDNMIAIALWDIGGRTGLTGDCVIQPLGNRNSSIKDYILRRSRWLRVRKYMVLAATILEPTTESIVAGIYGTFAVSVLFFQQKFSISWLFFHFIVWYLTDYLQFALLLKYSAAEDSRIMNSSNYIRPFFTEPDYNRFFDLELLLHSPRWSRFNKSGFTRQCFRVLVWSFYWFMREILAFPIWVYAMVGTTIDWRGRPFIIKSDLTAEEM</sequence>
<evidence type="ECO:0000313" key="17">
    <source>
        <dbReference type="Proteomes" id="UP001360560"/>
    </source>
</evidence>
<feature type="transmembrane region" description="Helical" evidence="15">
    <location>
        <begin position="45"/>
        <end position="67"/>
    </location>
</feature>
<evidence type="ECO:0000256" key="13">
    <source>
        <dbReference type="ARBA" id="ARBA00031543"/>
    </source>
</evidence>
<evidence type="ECO:0000256" key="5">
    <source>
        <dbReference type="ARBA" id="ARBA00012699"/>
    </source>
</evidence>
<keyword evidence="11 15" id="KW-0472">Membrane</keyword>
<dbReference type="EC" id="2.4.1.80" evidence="5"/>
<evidence type="ECO:0000256" key="7">
    <source>
        <dbReference type="ARBA" id="ARBA00022676"/>
    </source>
</evidence>
<dbReference type="EMBL" id="BTFZ01000011">
    <property type="protein sequence ID" value="GMM35957.1"/>
    <property type="molecule type" value="Genomic_DNA"/>
</dbReference>
<comment type="caution">
    <text evidence="16">The sequence shown here is derived from an EMBL/GenBank/DDBJ whole genome shotgun (WGS) entry which is preliminary data.</text>
</comment>
<dbReference type="Pfam" id="PF13506">
    <property type="entry name" value="Glyco_transf_21"/>
    <property type="match status" value="1"/>
</dbReference>
<feature type="transmembrane region" description="Helical" evidence="15">
    <location>
        <begin position="397"/>
        <end position="427"/>
    </location>
</feature>
<evidence type="ECO:0000256" key="2">
    <source>
        <dbReference type="ARBA" id="ARBA00004760"/>
    </source>
</evidence>
<dbReference type="InterPro" id="IPR029044">
    <property type="entry name" value="Nucleotide-diphossugar_trans"/>
</dbReference>
<protein>
    <recommendedName>
        <fullName evidence="6">Ceramide glucosyltransferase</fullName>
        <ecNumber evidence="5">2.4.1.80</ecNumber>
    </recommendedName>
    <alternativeName>
        <fullName evidence="13">Glucosylceramide synthase</fullName>
    </alternativeName>
    <alternativeName>
        <fullName evidence="14">UDP-glucose ceramide glucosyltransferase</fullName>
    </alternativeName>
    <alternativeName>
        <fullName evidence="12">UDP-glucose:N-acylsphingosine D-glucosyltransferase</fullName>
    </alternativeName>
</protein>
<evidence type="ECO:0000256" key="4">
    <source>
        <dbReference type="ARBA" id="ARBA00006739"/>
    </source>
</evidence>
<organism evidence="16 17">
    <name type="scientific">Saccharomycopsis crataegensis</name>
    <dbReference type="NCBI Taxonomy" id="43959"/>
    <lineage>
        <taxon>Eukaryota</taxon>
        <taxon>Fungi</taxon>
        <taxon>Dikarya</taxon>
        <taxon>Ascomycota</taxon>
        <taxon>Saccharomycotina</taxon>
        <taxon>Saccharomycetes</taxon>
        <taxon>Saccharomycopsidaceae</taxon>
        <taxon>Saccharomycopsis</taxon>
    </lineage>
</organism>
<evidence type="ECO:0000256" key="12">
    <source>
        <dbReference type="ARBA" id="ARBA00031017"/>
    </source>
</evidence>
<evidence type="ECO:0000256" key="11">
    <source>
        <dbReference type="ARBA" id="ARBA00023136"/>
    </source>
</evidence>
<dbReference type="GeneID" id="90073932"/>
<evidence type="ECO:0000313" key="16">
    <source>
        <dbReference type="EMBL" id="GMM35957.1"/>
    </source>
</evidence>
<dbReference type="PANTHER" id="PTHR12726:SF0">
    <property type="entry name" value="CERAMIDE GLUCOSYLTRANSFERASE"/>
    <property type="match status" value="1"/>
</dbReference>
<evidence type="ECO:0000256" key="15">
    <source>
        <dbReference type="SAM" id="Phobius"/>
    </source>
</evidence>
<proteinExistence type="inferred from homology"/>
<feature type="transmembrane region" description="Helical" evidence="15">
    <location>
        <begin position="511"/>
        <end position="534"/>
    </location>
</feature>
<dbReference type="GO" id="GO:0016020">
    <property type="term" value="C:membrane"/>
    <property type="evidence" value="ECO:0007669"/>
    <property type="project" value="UniProtKB-SubCell"/>
</dbReference>
<evidence type="ECO:0000256" key="8">
    <source>
        <dbReference type="ARBA" id="ARBA00022679"/>
    </source>
</evidence>
<evidence type="ECO:0000256" key="3">
    <source>
        <dbReference type="ARBA" id="ARBA00004991"/>
    </source>
</evidence>
<evidence type="ECO:0000256" key="6">
    <source>
        <dbReference type="ARBA" id="ARBA00019988"/>
    </source>
</evidence>
<evidence type="ECO:0000256" key="10">
    <source>
        <dbReference type="ARBA" id="ARBA00022989"/>
    </source>
</evidence>
<evidence type="ECO:0000256" key="9">
    <source>
        <dbReference type="ARBA" id="ARBA00022692"/>
    </source>
</evidence>
<keyword evidence="10 15" id="KW-1133">Transmembrane helix</keyword>
<comment type="pathway">
    <text evidence="3">Sphingolipid metabolism.</text>
</comment>
<feature type="transmembrane region" description="Helical" evidence="15">
    <location>
        <begin position="433"/>
        <end position="455"/>
    </location>
</feature>
<comment type="subcellular location">
    <subcellularLocation>
        <location evidence="1">Membrane</location>
        <topology evidence="1">Multi-pass membrane protein</topology>
    </subcellularLocation>
</comment>
<dbReference type="InterPro" id="IPR025993">
    <property type="entry name" value="Ceramide_glucosylTrfase"/>
</dbReference>
<comment type="pathway">
    <text evidence="2">Lipid metabolism; sphingolipid metabolism.</text>
</comment>
<feature type="transmembrane region" description="Helical" evidence="15">
    <location>
        <begin position="7"/>
        <end position="25"/>
    </location>
</feature>